<name>A0A1W1ZXG5_9SPHI</name>
<dbReference type="InterPro" id="IPR001387">
    <property type="entry name" value="Cro/C1-type_HTH"/>
</dbReference>
<sequence>MGVDSYLGYYWFDYLLDMQIEGTREAFMEMISQKGFAAKSGIDKALISLWKNGKRVPTLDKMEEVLHAHGASVVQEKVWDVNTKEEL</sequence>
<dbReference type="EMBL" id="FWYB01000001">
    <property type="protein sequence ID" value="SMC52758.1"/>
    <property type="molecule type" value="Genomic_DNA"/>
</dbReference>
<dbReference type="AlphaFoldDB" id="A0A1W1ZXG5"/>
<dbReference type="Gene3D" id="1.10.260.40">
    <property type="entry name" value="lambda repressor-like DNA-binding domains"/>
    <property type="match status" value="1"/>
</dbReference>
<proteinExistence type="predicted"/>
<dbReference type="OrthoDB" id="956134at2"/>
<dbReference type="SUPFAM" id="SSF47413">
    <property type="entry name" value="lambda repressor-like DNA-binding domains"/>
    <property type="match status" value="1"/>
</dbReference>
<gene>
    <name evidence="2" type="ORF">SAMN04488101_101108</name>
</gene>
<evidence type="ECO:0000259" key="1">
    <source>
        <dbReference type="PROSITE" id="PS50943"/>
    </source>
</evidence>
<protein>
    <submittedName>
        <fullName evidence="2">Helix-turn-helix</fullName>
    </submittedName>
</protein>
<dbReference type="InterPro" id="IPR010982">
    <property type="entry name" value="Lambda_DNA-bd_dom_sf"/>
</dbReference>
<evidence type="ECO:0000313" key="2">
    <source>
        <dbReference type="EMBL" id="SMC52758.1"/>
    </source>
</evidence>
<dbReference type="Proteomes" id="UP000192678">
    <property type="component" value="Unassembled WGS sequence"/>
</dbReference>
<dbReference type="PROSITE" id="PS50943">
    <property type="entry name" value="HTH_CROC1"/>
    <property type="match status" value="1"/>
</dbReference>
<dbReference type="RefSeq" id="WP_144009335.1">
    <property type="nucleotide sequence ID" value="NZ_FWYB01000001.1"/>
</dbReference>
<dbReference type="Pfam" id="PF01381">
    <property type="entry name" value="HTH_3"/>
    <property type="match status" value="1"/>
</dbReference>
<dbReference type="GO" id="GO:0003677">
    <property type="term" value="F:DNA binding"/>
    <property type="evidence" value="ECO:0007669"/>
    <property type="project" value="InterPro"/>
</dbReference>
<evidence type="ECO:0000313" key="3">
    <source>
        <dbReference type="Proteomes" id="UP000192678"/>
    </source>
</evidence>
<dbReference type="STRING" id="475255.SAMN04488101_101108"/>
<organism evidence="2 3">
    <name type="scientific">Pedobacter nyackensis</name>
    <dbReference type="NCBI Taxonomy" id="475255"/>
    <lineage>
        <taxon>Bacteria</taxon>
        <taxon>Pseudomonadati</taxon>
        <taxon>Bacteroidota</taxon>
        <taxon>Sphingobacteriia</taxon>
        <taxon>Sphingobacteriales</taxon>
        <taxon>Sphingobacteriaceae</taxon>
        <taxon>Pedobacter</taxon>
    </lineage>
</organism>
<accession>A0A1W1ZXG5</accession>
<feature type="domain" description="HTH cro/C1-type" evidence="1">
    <location>
        <begin position="31"/>
        <end position="76"/>
    </location>
</feature>
<dbReference type="CDD" id="cd00093">
    <property type="entry name" value="HTH_XRE"/>
    <property type="match status" value="1"/>
</dbReference>
<keyword evidence="3" id="KW-1185">Reference proteome</keyword>
<reference evidence="2 3" key="1">
    <citation type="submission" date="2017-04" db="EMBL/GenBank/DDBJ databases">
        <authorList>
            <person name="Afonso C.L."/>
            <person name="Miller P.J."/>
            <person name="Scott M.A."/>
            <person name="Spackman E."/>
            <person name="Goraichik I."/>
            <person name="Dimitrov K.M."/>
            <person name="Suarez D.L."/>
            <person name="Swayne D.E."/>
        </authorList>
    </citation>
    <scope>NUCLEOTIDE SEQUENCE [LARGE SCALE GENOMIC DNA]</scope>
    <source>
        <strain evidence="2 3">DSM 19625</strain>
    </source>
</reference>